<feature type="compositionally biased region" description="Gly residues" evidence="1">
    <location>
        <begin position="268"/>
        <end position="282"/>
    </location>
</feature>
<feature type="compositionally biased region" description="Polar residues" evidence="1">
    <location>
        <begin position="517"/>
        <end position="528"/>
    </location>
</feature>
<feature type="region of interest" description="Disordered" evidence="1">
    <location>
        <begin position="134"/>
        <end position="174"/>
    </location>
</feature>
<feature type="region of interest" description="Disordered" evidence="1">
    <location>
        <begin position="1240"/>
        <end position="1280"/>
    </location>
</feature>
<proteinExistence type="predicted"/>
<feature type="region of interest" description="Disordered" evidence="1">
    <location>
        <begin position="513"/>
        <end position="552"/>
    </location>
</feature>
<evidence type="ECO:0000256" key="1">
    <source>
        <dbReference type="SAM" id="MobiDB-lite"/>
    </source>
</evidence>
<dbReference type="GeneID" id="124294190"/>
<sequence>MKEHCSDPSSDMPKGKGSSLKSLKSLLKKPGQTKPKGQKNRVVINEKLNEFFAADYIILIKEECCADYEEECDCCCQEHEMIRLGNCKECRAELNLQFAGGGRPLDTDSAGGQEQLFANVDGLEEVEARAAIEGPLRSRQVQKQHQRQQETLSPPEGYKDVCDEGESDEVDHHLPPHPICAECNYYHQQTAETEPEESQTINAGANGIDIEPKRTSPDDNLITDEDATQDTSDQTQQTTPDLHQRYLVETITMTTVTERRIVRELGGEDGNGGGGGGGGGVLEEGDSGAKRVSGILKNNKLANSPHSSSDSKDEGSVRFEDVSTPLAKPVSGGEDEQQQQQDNAGGKVVHKVIGVADLTEKESGEGDAAELSLTFKLGNVSLVSNSLKPNSAVRQLFPDPRFISPPPAPSKSVLPVGVEDQSREEDDPEGQKFLITTESLRLFDAVKRAKLAGVQGETDAESTTIRKTIERNALRRSLISKYEPNAKKKSLRSKEFTLEERIRQLTCLDLDDRDNESSASENTTTGDSCSEYLDFPVRTSPSGEEAKSDSSSRCVSVTTTAVSCTVSNSLQQVEVGQGNNPSPQGNLQHQSTYRKITDLFAQKKMEAAPDSTVRNLPDLGIGNKLGQQPGREYNNGGKTPIAKMNSDARKQFLASLAPLSCVAGTGIENREDYYQLSSAKMTGSGNSRDSVGGYNSDSSYSLEDIEAALRGEERNYRNAGDPPDVTRGTPTSNAGDEDSATDELLAFVEQDKTRTERIKKRYNEAEETQQQNEAEDEDDELNDYGFNRRPSVRGIKPKFGSTNEILRQLQSRSVAPGALIEAGKAGSHLSWPSYYNENEVIGDKSSSRIFLQDEEDDTYHTITDGRDSSNTINRINTMQRQIDDIYQTIAETAASVQGSVNRGSYLESTLPRSVVRPPVNGDCGQRYSPGVAGDQPKINGQHPHPLGARMLRIAGGGDTGQGTMYNTLPGKSTRRHTFGYHCEIGTVPPGLQQPPEAKCYRTMYLLPYNGMSDPTYQNIQRILPAHAAPPANYANHVDRYPYPRNNPCRKIEEPSTRYYAARPVSANPTTASLYSAQSAQLHLHLHQPVVQPDEMRVPNTLPLHHNVHSLHHQHQTPAGYGLQSVPYSACANPVVQRGAGPGGGGGGGGGYHYQLHLGRGAADVQTQTGMINALPPPCSNSSSATSSPMCAAYNNAGVVPGGPLANNAVLSSPTKIQQHHHHQQQQQRAAVCNVAERGVPEGAASAPSHDFLQNNSSNQVHAPGPIIGHSNNGPPPNTQNSVYYAMNV</sequence>
<feature type="region of interest" description="Disordered" evidence="1">
    <location>
        <begin position="205"/>
        <end position="244"/>
    </location>
</feature>
<evidence type="ECO:0000313" key="2">
    <source>
        <dbReference type="Proteomes" id="UP000829291"/>
    </source>
</evidence>
<feature type="compositionally biased region" description="Polar residues" evidence="1">
    <location>
        <begin position="1251"/>
        <end position="1260"/>
    </location>
</feature>
<feature type="region of interest" description="Disordered" evidence="1">
    <location>
        <begin position="401"/>
        <end position="430"/>
    </location>
</feature>
<feature type="region of interest" description="Disordered" evidence="1">
    <location>
        <begin position="1"/>
        <end position="39"/>
    </location>
</feature>
<feature type="compositionally biased region" description="Basic and acidic residues" evidence="1">
    <location>
        <begin position="309"/>
        <end position="321"/>
    </location>
</feature>
<reference evidence="3" key="1">
    <citation type="submission" date="2025-08" db="UniProtKB">
        <authorList>
            <consortium name="RefSeq"/>
        </authorList>
    </citation>
    <scope>IDENTIFICATION</scope>
    <source>
        <tissue evidence="3">Thorax and Abdomen</tissue>
    </source>
</reference>
<name>A0ABM3G2P1_NEOLC</name>
<protein>
    <submittedName>
        <fullName evidence="3">Uncharacterized protein LOC124294190 isoform X1</fullName>
    </submittedName>
</protein>
<evidence type="ECO:0000313" key="3">
    <source>
        <dbReference type="RefSeq" id="XP_046594528.1"/>
    </source>
</evidence>
<accession>A0ABM3G2P1</accession>
<dbReference type="RefSeq" id="XP_046594528.1">
    <property type="nucleotide sequence ID" value="XM_046738572.1"/>
</dbReference>
<organism evidence="2 3">
    <name type="scientific">Neodiprion lecontei</name>
    <name type="common">Redheaded pine sawfly</name>
    <dbReference type="NCBI Taxonomy" id="441921"/>
    <lineage>
        <taxon>Eukaryota</taxon>
        <taxon>Metazoa</taxon>
        <taxon>Ecdysozoa</taxon>
        <taxon>Arthropoda</taxon>
        <taxon>Hexapoda</taxon>
        <taxon>Insecta</taxon>
        <taxon>Pterygota</taxon>
        <taxon>Neoptera</taxon>
        <taxon>Endopterygota</taxon>
        <taxon>Hymenoptera</taxon>
        <taxon>Tenthredinoidea</taxon>
        <taxon>Diprionidae</taxon>
        <taxon>Diprioninae</taxon>
        <taxon>Neodiprion</taxon>
    </lineage>
</organism>
<keyword evidence="2" id="KW-1185">Reference proteome</keyword>
<feature type="compositionally biased region" description="Low complexity" evidence="1">
    <location>
        <begin position="15"/>
        <end position="35"/>
    </location>
</feature>
<dbReference type="Proteomes" id="UP000829291">
    <property type="component" value="Chromosome 4"/>
</dbReference>
<feature type="region of interest" description="Disordered" evidence="1">
    <location>
        <begin position="606"/>
        <end position="634"/>
    </location>
</feature>
<feature type="compositionally biased region" description="Acidic residues" evidence="1">
    <location>
        <begin position="773"/>
        <end position="782"/>
    </location>
</feature>
<feature type="region of interest" description="Disordered" evidence="1">
    <location>
        <begin position="713"/>
        <end position="741"/>
    </location>
</feature>
<feature type="compositionally biased region" description="Low complexity" evidence="1">
    <location>
        <begin position="229"/>
        <end position="239"/>
    </location>
</feature>
<feature type="region of interest" description="Disordered" evidence="1">
    <location>
        <begin position="762"/>
        <end position="795"/>
    </location>
</feature>
<feature type="region of interest" description="Disordered" evidence="1">
    <location>
        <begin position="264"/>
        <end position="348"/>
    </location>
</feature>
<gene>
    <name evidence="3" type="primary">LOC124294190</name>
</gene>